<evidence type="ECO:0000256" key="5">
    <source>
        <dbReference type="ARBA" id="ARBA00023136"/>
    </source>
</evidence>
<feature type="transmembrane region" description="Helical" evidence="6">
    <location>
        <begin position="418"/>
        <end position="439"/>
    </location>
</feature>
<keyword evidence="10" id="KW-1185">Reference proteome</keyword>
<feature type="transmembrane region" description="Helical" evidence="6">
    <location>
        <begin position="362"/>
        <end position="381"/>
    </location>
</feature>
<feature type="transmembrane region" description="Helical" evidence="6">
    <location>
        <begin position="300"/>
        <end position="321"/>
    </location>
</feature>
<feature type="transmembrane region" description="Helical" evidence="6">
    <location>
        <begin position="32"/>
        <end position="53"/>
    </location>
</feature>
<feature type="transmembrane region" description="Helical" evidence="6">
    <location>
        <begin position="139"/>
        <end position="164"/>
    </location>
</feature>
<evidence type="ECO:0000313" key="10">
    <source>
        <dbReference type="Proteomes" id="UP000593943"/>
    </source>
</evidence>
<evidence type="ECO:0000256" key="2">
    <source>
        <dbReference type="ARBA" id="ARBA00022475"/>
    </source>
</evidence>
<dbReference type="PANTHER" id="PTHR30250:SF11">
    <property type="entry name" value="O-ANTIGEN TRANSPORTER-RELATED"/>
    <property type="match status" value="1"/>
</dbReference>
<feature type="transmembrane region" description="Helical" evidence="6">
    <location>
        <begin position="111"/>
        <end position="132"/>
    </location>
</feature>
<dbReference type="PANTHER" id="PTHR30250">
    <property type="entry name" value="PST FAMILY PREDICTED COLANIC ACID TRANSPORTER"/>
    <property type="match status" value="1"/>
</dbReference>
<dbReference type="Proteomes" id="UP000593943">
    <property type="component" value="Chromosome"/>
</dbReference>
<keyword evidence="5 6" id="KW-0472">Membrane</keyword>
<evidence type="ECO:0000256" key="3">
    <source>
        <dbReference type="ARBA" id="ARBA00022692"/>
    </source>
</evidence>
<evidence type="ECO:0000256" key="6">
    <source>
        <dbReference type="SAM" id="Phobius"/>
    </source>
</evidence>
<dbReference type="KEGG" id="beu:BE0216_08295"/>
<comment type="subcellular location">
    <subcellularLocation>
        <location evidence="1">Cell membrane</location>
        <topology evidence="1">Multi-pass membrane protein</topology>
    </subcellularLocation>
</comment>
<gene>
    <name evidence="8" type="ORF">BE0216_08295</name>
    <name evidence="7" type="ORF">BEUL_2186</name>
</gene>
<keyword evidence="2" id="KW-1003">Cell membrane</keyword>
<evidence type="ECO:0000313" key="9">
    <source>
        <dbReference type="Proteomes" id="UP000216057"/>
    </source>
</evidence>
<dbReference type="EMBL" id="CP062938">
    <property type="protein sequence ID" value="QOL32445.1"/>
    <property type="molecule type" value="Genomic_DNA"/>
</dbReference>
<feature type="transmembrane region" description="Helical" evidence="6">
    <location>
        <begin position="445"/>
        <end position="469"/>
    </location>
</feature>
<dbReference type="RefSeq" id="WP_094637689.1">
    <property type="nucleotide sequence ID" value="NZ_CP062938.1"/>
</dbReference>
<dbReference type="InterPro" id="IPR002797">
    <property type="entry name" value="Polysacc_synth"/>
</dbReference>
<evidence type="ECO:0000313" key="7">
    <source>
        <dbReference type="EMBL" id="OZG64355.1"/>
    </source>
</evidence>
<dbReference type="Proteomes" id="UP000216057">
    <property type="component" value="Unassembled WGS sequence"/>
</dbReference>
<accession>A0A261FZE0</accession>
<feature type="transmembrane region" description="Helical" evidence="6">
    <location>
        <begin position="215"/>
        <end position="240"/>
    </location>
</feature>
<protein>
    <submittedName>
        <fullName evidence="8">Oligosaccharide flippase family protein</fullName>
    </submittedName>
    <submittedName>
        <fullName evidence="7">Polysaccharide biosynthesis protein</fullName>
    </submittedName>
</protein>
<organism evidence="7 9">
    <name type="scientific">Bifidobacterium eulemuris</name>
    <dbReference type="NCBI Taxonomy" id="1765219"/>
    <lineage>
        <taxon>Bacteria</taxon>
        <taxon>Bacillati</taxon>
        <taxon>Actinomycetota</taxon>
        <taxon>Actinomycetes</taxon>
        <taxon>Bifidobacteriales</taxon>
        <taxon>Bifidobacteriaceae</taxon>
        <taxon>Bifidobacterium</taxon>
    </lineage>
</organism>
<keyword evidence="3 6" id="KW-0812">Transmembrane</keyword>
<reference evidence="7 9" key="1">
    <citation type="journal article" date="2017" name="BMC Genomics">
        <title>Comparative genomic and phylogenomic analyses of the Bifidobacteriaceae family.</title>
        <authorList>
            <person name="Lugli G.A."/>
            <person name="Milani C."/>
            <person name="Turroni F."/>
            <person name="Duranti S."/>
            <person name="Mancabelli L."/>
            <person name="Mangifesta M."/>
            <person name="Ferrario C."/>
            <person name="Modesto M."/>
            <person name="Mattarelli P."/>
            <person name="Jiri K."/>
            <person name="van Sinderen D."/>
            <person name="Ventura M."/>
        </authorList>
    </citation>
    <scope>NUCLEOTIDE SEQUENCE [LARGE SCALE GENOMIC DNA]</scope>
    <source>
        <strain evidence="7 9">DSM 100216</strain>
    </source>
</reference>
<dbReference type="GO" id="GO:0005886">
    <property type="term" value="C:plasma membrane"/>
    <property type="evidence" value="ECO:0007669"/>
    <property type="project" value="UniProtKB-SubCell"/>
</dbReference>
<feature type="transmembrane region" description="Helical" evidence="6">
    <location>
        <begin position="387"/>
        <end position="406"/>
    </location>
</feature>
<keyword evidence="4 6" id="KW-1133">Transmembrane helix</keyword>
<dbReference type="InterPro" id="IPR050833">
    <property type="entry name" value="Poly_Biosynth_Transport"/>
</dbReference>
<feature type="transmembrane region" description="Helical" evidence="6">
    <location>
        <begin position="74"/>
        <end position="99"/>
    </location>
</feature>
<evidence type="ECO:0000313" key="8">
    <source>
        <dbReference type="EMBL" id="QOL32445.1"/>
    </source>
</evidence>
<reference evidence="8 10" key="2">
    <citation type="submission" date="2020-10" db="EMBL/GenBank/DDBJ databases">
        <title>Genome sequencing of Bifidobacterium eulemuris_DSMZ_100216.</title>
        <authorList>
            <person name="Kim J."/>
        </authorList>
    </citation>
    <scope>NUCLEOTIDE SEQUENCE [LARGE SCALE GENOMIC DNA]</scope>
    <source>
        <strain evidence="8 10">DSM 100216</strain>
    </source>
</reference>
<sequence length="475" mass="52231">MRRGVIFSLSSNIIFFISGYLLHFFLGNTMSAINYGIVGTIITVLDFEYMFLSNGARQSLAKEISMRRFDTLDVICKTIAFQMIIIAFFFCLNFFGASAFGIVLNDMSLEFYFKIAAFLIPANGLFVILLGINDGLQQFGISALLGVIYPIAKLSAIPLIIFIFQDRPVIGVECGFLLALLISIIIGILLLIPARKKISHQNNYKIPFKYVAKNTLSFSFFFIVVSLVLSIDTLVVKSVIAPAQMAGYYTGAVNFGKISYYLMSALVTVILPVVSKLVGANNHSEAIRKIQDCMLISCSFILPIAVIISASSSSLLVSFYTEEYATANIALTCLAISQFFMGLTVMLNMCLTSYNIHRFSDVLSILALIIVVPIFVISAKWGGINAIAFASLICTCVLALISFIKVTRTIGHIITRNTWKAIAAAAALWIATRLLFTVFPITNLFILAISYAILFAGFIAFLLACRVITLPKLRP</sequence>
<feature type="transmembrane region" description="Helical" evidence="6">
    <location>
        <begin position="260"/>
        <end position="279"/>
    </location>
</feature>
<feature type="transmembrane region" description="Helical" evidence="6">
    <location>
        <begin position="327"/>
        <end position="350"/>
    </location>
</feature>
<evidence type="ECO:0000256" key="1">
    <source>
        <dbReference type="ARBA" id="ARBA00004651"/>
    </source>
</evidence>
<dbReference type="EMBL" id="MWWZ01000016">
    <property type="protein sequence ID" value="OZG64355.1"/>
    <property type="molecule type" value="Genomic_DNA"/>
</dbReference>
<evidence type="ECO:0000256" key="4">
    <source>
        <dbReference type="ARBA" id="ARBA00022989"/>
    </source>
</evidence>
<name>A0A261FZE0_9BIFI</name>
<dbReference type="Pfam" id="PF01943">
    <property type="entry name" value="Polysacc_synt"/>
    <property type="match status" value="1"/>
</dbReference>
<dbReference type="OrthoDB" id="3239531at2"/>
<feature type="transmembrane region" description="Helical" evidence="6">
    <location>
        <begin position="7"/>
        <end position="26"/>
    </location>
</feature>
<feature type="transmembrane region" description="Helical" evidence="6">
    <location>
        <begin position="170"/>
        <end position="194"/>
    </location>
</feature>
<proteinExistence type="predicted"/>
<dbReference type="AlphaFoldDB" id="A0A261FZE0"/>